<feature type="region of interest" description="Disordered" evidence="1">
    <location>
        <begin position="16"/>
        <end position="35"/>
    </location>
</feature>
<proteinExistence type="predicted"/>
<protein>
    <submittedName>
        <fullName evidence="2">Uncharacterized protein</fullName>
    </submittedName>
</protein>
<reference evidence="2" key="1">
    <citation type="submission" date="2020-03" db="EMBL/GenBank/DDBJ databases">
        <title>The deep terrestrial virosphere.</title>
        <authorList>
            <person name="Holmfeldt K."/>
            <person name="Nilsson E."/>
            <person name="Simone D."/>
            <person name="Lopez-Fernandez M."/>
            <person name="Wu X."/>
            <person name="de Brujin I."/>
            <person name="Lundin D."/>
            <person name="Andersson A."/>
            <person name="Bertilsson S."/>
            <person name="Dopson M."/>
        </authorList>
    </citation>
    <scope>NUCLEOTIDE SEQUENCE</scope>
    <source>
        <strain evidence="2">MM415A01444</strain>
    </source>
</reference>
<organism evidence="2">
    <name type="scientific">viral metagenome</name>
    <dbReference type="NCBI Taxonomy" id="1070528"/>
    <lineage>
        <taxon>unclassified sequences</taxon>
        <taxon>metagenomes</taxon>
        <taxon>organismal metagenomes</taxon>
    </lineage>
</organism>
<evidence type="ECO:0000313" key="2">
    <source>
        <dbReference type="EMBL" id="QJA76775.1"/>
    </source>
</evidence>
<feature type="compositionally biased region" description="Basic and acidic residues" evidence="1">
    <location>
        <begin position="22"/>
        <end position="34"/>
    </location>
</feature>
<dbReference type="AlphaFoldDB" id="A0A6M3K6G7"/>
<dbReference type="EMBL" id="MT142243">
    <property type="protein sequence ID" value="QJA76775.1"/>
    <property type="molecule type" value="Genomic_DNA"/>
</dbReference>
<gene>
    <name evidence="2" type="ORF">MM415A01444_0002</name>
</gene>
<name>A0A6M3K6G7_9ZZZZ</name>
<evidence type="ECO:0000256" key="1">
    <source>
        <dbReference type="SAM" id="MobiDB-lite"/>
    </source>
</evidence>
<sequence>MRYTINNWVTERAEQSMTTMRPVREGEDVSDAKDWPQGAPYTGALVRLLTTTASRLRDWWSPCARCDDTGRVMDACQLCGGAGHYTCVCDCCDDEHEVDCDCDGGRSDKDCPDCPADMRLGRIAGLGVDRKLLRRLMSDVPADARCDVSVVGNALVVAVGNERRVLMRRVGETIVEWEGEVVL</sequence>
<accession>A0A6M3K6G7</accession>